<evidence type="ECO:0000256" key="1">
    <source>
        <dbReference type="SAM" id="MobiDB-lite"/>
    </source>
</evidence>
<evidence type="ECO:0000313" key="4">
    <source>
        <dbReference type="Proteomes" id="UP000323454"/>
    </source>
</evidence>
<sequence>MNVRRRTPSIVLGIAAAGLLIAGCSSSPPPPRQSADSSDSPSSSPTSSSASAPHVAKPLDTSKFQAAPCTMLQSAQLQQFGLSTPGDPKADATGPNCHWSNLDSGVSLDVGFVTGNKDGLSALYGKRSSLDLFTVLPDIDGYPAVIYGVTDNRSRGTCNVDVGVSDSLNFDAMVQAANGPLKSDPCSAAKQIAGMVVKTLAGGS</sequence>
<reference evidence="3 4" key="2">
    <citation type="submission" date="2019-09" db="EMBL/GenBank/DDBJ databases">
        <authorList>
            <person name="Jin C."/>
        </authorList>
    </citation>
    <scope>NUCLEOTIDE SEQUENCE [LARGE SCALE GENOMIC DNA]</scope>
    <source>
        <strain evidence="3 4">AN110305</strain>
    </source>
</reference>
<dbReference type="OrthoDB" id="3697076at2"/>
<protein>
    <submittedName>
        <fullName evidence="3">DUF3558 domain-containing protein</fullName>
    </submittedName>
</protein>
<evidence type="ECO:0000313" key="3">
    <source>
        <dbReference type="EMBL" id="KAA2266992.1"/>
    </source>
</evidence>
<dbReference type="PROSITE" id="PS51257">
    <property type="entry name" value="PROKAR_LIPOPROTEIN"/>
    <property type="match status" value="1"/>
</dbReference>
<feature type="signal peptide" evidence="2">
    <location>
        <begin position="1"/>
        <end position="27"/>
    </location>
</feature>
<name>A0A5B2XVS4_9PSEU</name>
<feature type="region of interest" description="Disordered" evidence="1">
    <location>
        <begin position="24"/>
        <end position="56"/>
    </location>
</feature>
<dbReference type="Proteomes" id="UP000323454">
    <property type="component" value="Unassembled WGS sequence"/>
</dbReference>
<keyword evidence="2" id="KW-0732">Signal</keyword>
<dbReference type="EMBL" id="VUOB01000001">
    <property type="protein sequence ID" value="KAA2266992.1"/>
    <property type="molecule type" value="Genomic_DNA"/>
</dbReference>
<reference evidence="3 4" key="1">
    <citation type="submission" date="2019-09" db="EMBL/GenBank/DDBJ databases">
        <title>Goodfellowia gen. nov., a new genus of the Pseudonocardineae related to Actinoalloteichus, containing Goodfellowia coeruleoviolacea gen. nov., comb. nov. gen. nov., comb. nov.</title>
        <authorList>
            <person name="Labeda D."/>
        </authorList>
    </citation>
    <scope>NUCLEOTIDE SEQUENCE [LARGE SCALE GENOMIC DNA]</scope>
    <source>
        <strain evidence="3 4">AN110305</strain>
    </source>
</reference>
<accession>A0A5B2XVS4</accession>
<organism evidence="3 4">
    <name type="scientific">Solihabitans fulvus</name>
    <dbReference type="NCBI Taxonomy" id="1892852"/>
    <lineage>
        <taxon>Bacteria</taxon>
        <taxon>Bacillati</taxon>
        <taxon>Actinomycetota</taxon>
        <taxon>Actinomycetes</taxon>
        <taxon>Pseudonocardiales</taxon>
        <taxon>Pseudonocardiaceae</taxon>
        <taxon>Solihabitans</taxon>
    </lineage>
</organism>
<evidence type="ECO:0000256" key="2">
    <source>
        <dbReference type="SAM" id="SignalP"/>
    </source>
</evidence>
<gene>
    <name evidence="3" type="ORF">F0L68_00180</name>
</gene>
<dbReference type="Pfam" id="PF12079">
    <property type="entry name" value="DUF3558"/>
    <property type="match status" value="1"/>
</dbReference>
<dbReference type="AlphaFoldDB" id="A0A5B2XVS4"/>
<keyword evidence="4" id="KW-1185">Reference proteome</keyword>
<feature type="compositionally biased region" description="Low complexity" evidence="1">
    <location>
        <begin position="33"/>
        <end position="53"/>
    </location>
</feature>
<feature type="chain" id="PRO_5038968812" evidence="2">
    <location>
        <begin position="28"/>
        <end position="204"/>
    </location>
</feature>
<comment type="caution">
    <text evidence="3">The sequence shown here is derived from an EMBL/GenBank/DDBJ whole genome shotgun (WGS) entry which is preliminary data.</text>
</comment>
<proteinExistence type="predicted"/>
<dbReference type="InterPro" id="IPR024520">
    <property type="entry name" value="DUF3558"/>
</dbReference>